<dbReference type="VEuPathDB" id="FungiDB:BO71DRAFT_394422"/>
<feature type="compositionally biased region" description="Basic residues" evidence="1">
    <location>
        <begin position="1"/>
        <end position="12"/>
    </location>
</feature>
<sequence>MPRTYGKKKKQTRLAFAPIGSPPPTNEPKKEREKDGDKDGDKDRRATLRYDHPSMPTLRRGRSRPEKKHSRQATPEKAPEPAQESDSDIEIVRSTRKKPEQKSLKRKRRGDSSESDALTPTQPPAKTIALDDSDDEKVVTASHRKLRRGTAPRPAMKADNKSDESEEEPVLSSPVKRTRRNGPSDVPQTPSRKLDQDDLDIEEDLEDLQDSVVRDTRTRGRLANSARAQRQQHLDALRRRRAGKTESDTEKSNPEPEDQESSESEAESEEETLGRPQPRLQNRQEESDVESAIADNDDLDRYEDDFVIEDENDILGAPTGLDDIPIEFTRHAYKQSKDYFQDTIEWMVHNQLNPAFPRSSPVYKVAFKKIEDEVKGRTGSQLVSSVWNASFCRALLARPQIEITAYPTLEGHPCDACNRSGHPASFDIKLYGKAYSLETLEPLADDDEDSKAENDGQERNREGRVLPNENKRFFLGSHCKSKATLAHTLTHWRIHLNEWVIGYLEHKGYMSDKNVLDRSHWRQKRKNKYAAEVVESMIHNGEVKKLWRDFKIDLRTAQESGVCLLLRNGVLIKYGFYLLTLIYRRLDRERERECVCVKERDLAISLFIVYPLVFPSRGGFSLYVAFIPLNDTLALFPH</sequence>
<dbReference type="GO" id="GO:0005634">
    <property type="term" value="C:nucleus"/>
    <property type="evidence" value="ECO:0007669"/>
    <property type="project" value="TreeGrafter"/>
</dbReference>
<reference evidence="3 4" key="1">
    <citation type="submission" date="2018-02" db="EMBL/GenBank/DDBJ databases">
        <title>The genomes of Aspergillus section Nigri reveals drivers in fungal speciation.</title>
        <authorList>
            <consortium name="DOE Joint Genome Institute"/>
            <person name="Vesth T.C."/>
            <person name="Nybo J."/>
            <person name="Theobald S."/>
            <person name="Brandl J."/>
            <person name="Frisvad J.C."/>
            <person name="Nielsen K.F."/>
            <person name="Lyhne E.K."/>
            <person name="Kogle M.E."/>
            <person name="Kuo A."/>
            <person name="Riley R."/>
            <person name="Clum A."/>
            <person name="Nolan M."/>
            <person name="Lipzen A."/>
            <person name="Salamov A."/>
            <person name="Henrissat B."/>
            <person name="Wiebenga A."/>
            <person name="De vries R.P."/>
            <person name="Grigoriev I.V."/>
            <person name="Mortensen U.H."/>
            <person name="Andersen M.R."/>
            <person name="Baker S.E."/>
        </authorList>
    </citation>
    <scope>NUCLEOTIDE SEQUENCE [LARGE SCALE GENOMIC DNA]</scope>
    <source>
        <strain evidence="3 4">CBS 707.79</strain>
    </source>
</reference>
<evidence type="ECO:0000256" key="1">
    <source>
        <dbReference type="SAM" id="MobiDB-lite"/>
    </source>
</evidence>
<feature type="compositionally biased region" description="Basic and acidic residues" evidence="1">
    <location>
        <begin position="90"/>
        <end position="103"/>
    </location>
</feature>
<feature type="region of interest" description="Disordered" evidence="1">
    <location>
        <begin position="1"/>
        <end position="300"/>
    </location>
</feature>
<feature type="compositionally biased region" description="Acidic residues" evidence="1">
    <location>
        <begin position="197"/>
        <end position="209"/>
    </location>
</feature>
<feature type="domain" description="DUF4211" evidence="2">
    <location>
        <begin position="305"/>
        <end position="440"/>
    </location>
</feature>
<evidence type="ECO:0000313" key="4">
    <source>
        <dbReference type="Proteomes" id="UP000247810"/>
    </source>
</evidence>
<dbReference type="EMBL" id="KZ825803">
    <property type="protein sequence ID" value="PYH99351.1"/>
    <property type="molecule type" value="Genomic_DNA"/>
</dbReference>
<dbReference type="OrthoDB" id="21499at2759"/>
<dbReference type="Pfam" id="PF13926">
    <property type="entry name" value="DUF4211"/>
    <property type="match status" value="1"/>
</dbReference>
<feature type="region of interest" description="Disordered" evidence="1">
    <location>
        <begin position="443"/>
        <end position="463"/>
    </location>
</feature>
<feature type="compositionally biased region" description="Acidic residues" evidence="1">
    <location>
        <begin position="255"/>
        <end position="271"/>
    </location>
</feature>
<dbReference type="Proteomes" id="UP000247810">
    <property type="component" value="Unassembled WGS sequence"/>
</dbReference>
<dbReference type="STRING" id="1448320.A0A319DP87"/>
<protein>
    <recommendedName>
        <fullName evidence="2">DUF4211 domain-containing protein</fullName>
    </recommendedName>
</protein>
<proteinExistence type="predicted"/>
<dbReference type="InterPro" id="IPR025451">
    <property type="entry name" value="DUF4211"/>
</dbReference>
<feature type="compositionally biased region" description="Basic and acidic residues" evidence="1">
    <location>
        <begin position="451"/>
        <end position="463"/>
    </location>
</feature>
<evidence type="ECO:0000313" key="3">
    <source>
        <dbReference type="EMBL" id="PYH99351.1"/>
    </source>
</evidence>
<feature type="compositionally biased region" description="Basic and acidic residues" evidence="1">
    <location>
        <begin position="27"/>
        <end position="52"/>
    </location>
</feature>
<evidence type="ECO:0000259" key="2">
    <source>
        <dbReference type="Pfam" id="PF13926"/>
    </source>
</evidence>
<gene>
    <name evidence="3" type="ORF">BO71DRAFT_394422</name>
</gene>
<accession>A0A319DP87</accession>
<keyword evidence="4" id="KW-1185">Reference proteome</keyword>
<organism evidence="3 4">
    <name type="scientific">Aspergillus ellipticus CBS 707.79</name>
    <dbReference type="NCBI Taxonomy" id="1448320"/>
    <lineage>
        <taxon>Eukaryota</taxon>
        <taxon>Fungi</taxon>
        <taxon>Dikarya</taxon>
        <taxon>Ascomycota</taxon>
        <taxon>Pezizomycotina</taxon>
        <taxon>Eurotiomycetes</taxon>
        <taxon>Eurotiomycetidae</taxon>
        <taxon>Eurotiales</taxon>
        <taxon>Aspergillaceae</taxon>
        <taxon>Aspergillus</taxon>
        <taxon>Aspergillus subgen. Circumdati</taxon>
    </lineage>
</organism>
<name>A0A319DP87_9EURO</name>
<dbReference type="PANTHER" id="PTHR14689">
    <property type="entry name" value="PHORBOL-ESTER_DAG-TYPE DOMAIN-CONTAINING PROTEIN"/>
    <property type="match status" value="1"/>
</dbReference>
<dbReference type="PANTHER" id="PTHR14689:SF0">
    <property type="entry name" value="COILED-COIL DOMAIN-CONTAINING PROTEIN 82"/>
    <property type="match status" value="1"/>
</dbReference>
<dbReference type="AlphaFoldDB" id="A0A319DP87"/>
<feature type="compositionally biased region" description="Basic residues" evidence="1">
    <location>
        <begin position="59"/>
        <end position="71"/>
    </location>
</feature>
<feature type="compositionally biased region" description="Basic and acidic residues" evidence="1">
    <location>
        <begin position="232"/>
        <end position="254"/>
    </location>
</feature>